<dbReference type="SUPFAM" id="SSF57850">
    <property type="entry name" value="RING/U-box"/>
    <property type="match status" value="1"/>
</dbReference>
<feature type="domain" description="RING-type" evidence="5">
    <location>
        <begin position="140"/>
        <end position="188"/>
    </location>
</feature>
<dbReference type="PANTHER" id="PTHR12420">
    <property type="entry name" value="PHD FINGER PROTEIN"/>
    <property type="match status" value="1"/>
</dbReference>
<name>A0A9J6CL85_POLVA</name>
<dbReference type="OrthoDB" id="512616at2759"/>
<dbReference type="Proteomes" id="UP001107558">
    <property type="component" value="Chromosome 1"/>
</dbReference>
<dbReference type="EMBL" id="JADBJN010000001">
    <property type="protein sequence ID" value="KAG5682615.1"/>
    <property type="molecule type" value="Genomic_DNA"/>
</dbReference>
<evidence type="ECO:0000313" key="8">
    <source>
        <dbReference type="Proteomes" id="UP001107558"/>
    </source>
</evidence>
<dbReference type="GO" id="GO:0008270">
    <property type="term" value="F:zinc ion binding"/>
    <property type="evidence" value="ECO:0007669"/>
    <property type="project" value="UniProtKB-KW"/>
</dbReference>
<dbReference type="PROSITE" id="PS50089">
    <property type="entry name" value="ZF_RING_2"/>
    <property type="match status" value="1"/>
</dbReference>
<keyword evidence="2 4" id="KW-0863">Zinc-finger</keyword>
<reference evidence="7" key="1">
    <citation type="submission" date="2021-03" db="EMBL/GenBank/DDBJ databases">
        <title>Chromosome level genome of the anhydrobiotic midge Polypedilum vanderplanki.</title>
        <authorList>
            <person name="Yoshida Y."/>
            <person name="Kikawada T."/>
            <person name="Gusev O."/>
        </authorList>
    </citation>
    <scope>NUCLEOTIDE SEQUENCE</scope>
    <source>
        <strain evidence="7">NIAS01</strain>
        <tissue evidence="7">Whole body or cell culture</tissue>
    </source>
</reference>
<feature type="domain" description="PHD-type" evidence="6">
    <location>
        <begin position="11"/>
        <end position="127"/>
    </location>
</feature>
<evidence type="ECO:0000256" key="1">
    <source>
        <dbReference type="ARBA" id="ARBA00022723"/>
    </source>
</evidence>
<evidence type="ECO:0000256" key="2">
    <source>
        <dbReference type="ARBA" id="ARBA00022771"/>
    </source>
</evidence>
<sequence>MGKGNFDSNAKKVCNLCKCSETNQLRYGDFYEYQDLTVHHYCLLFAPGLPQNGQDDEGIEGFLTDDIRREIKRVKLIKCCFCKRTGANLGCYNKKHILGAYHTKCAWENDVRFHFTYYYPTYCDKHDICERKRLKRKRKCKICFENIIDKERNRAIKMLCCKMTWFHRDCLQQYALTAGFAFKCPYCNAKSDNKRLKMQGIFFPERDALWELEDDAFQELYQPPKLVCESDFCLKKTRYAKKHHKWKICNFCGANGIHIKCFIGGDSANDVFTCESCKLTLKNSVQNNEQYYWNSSDSDDDDDDWLKSIKKVKVDV</sequence>
<keyword evidence="8" id="KW-1185">Reference proteome</keyword>
<evidence type="ECO:0000259" key="5">
    <source>
        <dbReference type="PROSITE" id="PS50089"/>
    </source>
</evidence>
<evidence type="ECO:0000256" key="4">
    <source>
        <dbReference type="PROSITE-ProRule" id="PRU00175"/>
    </source>
</evidence>
<evidence type="ECO:0000256" key="3">
    <source>
        <dbReference type="ARBA" id="ARBA00022833"/>
    </source>
</evidence>
<dbReference type="InterPro" id="IPR011011">
    <property type="entry name" value="Znf_FYVE_PHD"/>
</dbReference>
<dbReference type="InterPro" id="IPR051188">
    <property type="entry name" value="PHD-type_Zinc_Finger"/>
</dbReference>
<gene>
    <name evidence="7" type="ORF">PVAND_011958</name>
</gene>
<keyword evidence="1" id="KW-0479">Metal-binding</keyword>
<dbReference type="AlphaFoldDB" id="A0A9J6CL85"/>
<organism evidence="7 8">
    <name type="scientific">Polypedilum vanderplanki</name>
    <name type="common">Sleeping chironomid midge</name>
    <dbReference type="NCBI Taxonomy" id="319348"/>
    <lineage>
        <taxon>Eukaryota</taxon>
        <taxon>Metazoa</taxon>
        <taxon>Ecdysozoa</taxon>
        <taxon>Arthropoda</taxon>
        <taxon>Hexapoda</taxon>
        <taxon>Insecta</taxon>
        <taxon>Pterygota</taxon>
        <taxon>Neoptera</taxon>
        <taxon>Endopterygota</taxon>
        <taxon>Diptera</taxon>
        <taxon>Nematocera</taxon>
        <taxon>Chironomoidea</taxon>
        <taxon>Chironomidae</taxon>
        <taxon>Chironominae</taxon>
        <taxon>Polypedilum</taxon>
        <taxon>Polypedilum</taxon>
    </lineage>
</organism>
<comment type="caution">
    <text evidence="7">The sequence shown here is derived from an EMBL/GenBank/DDBJ whole genome shotgun (WGS) entry which is preliminary data.</text>
</comment>
<dbReference type="SUPFAM" id="SSF57903">
    <property type="entry name" value="FYVE/PHD zinc finger"/>
    <property type="match status" value="1"/>
</dbReference>
<dbReference type="InterPro" id="IPR013083">
    <property type="entry name" value="Znf_RING/FYVE/PHD"/>
</dbReference>
<proteinExistence type="predicted"/>
<dbReference type="Pfam" id="PF13771">
    <property type="entry name" value="zf-HC5HC2H"/>
    <property type="match status" value="1"/>
</dbReference>
<evidence type="ECO:0000259" key="6">
    <source>
        <dbReference type="PROSITE" id="PS51805"/>
    </source>
</evidence>
<dbReference type="PANTHER" id="PTHR12420:SF42">
    <property type="entry name" value="G2_M PHASE-SPECIFIC E3 UBIQUITIN-PROTEIN LIGASE"/>
    <property type="match status" value="1"/>
</dbReference>
<dbReference type="PROSITE" id="PS51805">
    <property type="entry name" value="EPHD"/>
    <property type="match status" value="1"/>
</dbReference>
<dbReference type="InterPro" id="IPR001841">
    <property type="entry name" value="Znf_RING"/>
</dbReference>
<keyword evidence="3" id="KW-0862">Zinc</keyword>
<dbReference type="Gene3D" id="3.30.40.10">
    <property type="entry name" value="Zinc/RING finger domain, C3HC4 (zinc finger)"/>
    <property type="match status" value="3"/>
</dbReference>
<dbReference type="InterPro" id="IPR034732">
    <property type="entry name" value="EPHD"/>
</dbReference>
<evidence type="ECO:0000313" key="7">
    <source>
        <dbReference type="EMBL" id="KAG5682615.1"/>
    </source>
</evidence>
<accession>A0A9J6CL85</accession>
<dbReference type="GO" id="GO:0005634">
    <property type="term" value="C:nucleus"/>
    <property type="evidence" value="ECO:0007669"/>
    <property type="project" value="TreeGrafter"/>
</dbReference>
<protein>
    <submittedName>
        <fullName evidence="7">Uncharacterized protein</fullName>
    </submittedName>
</protein>